<dbReference type="Proteomes" id="UP000281553">
    <property type="component" value="Unassembled WGS sequence"/>
</dbReference>
<name>A0A3P7LQ76_DIBLA</name>
<gene>
    <name evidence="1" type="ORF">DILT_LOCUS11201</name>
</gene>
<dbReference type="AlphaFoldDB" id="A0A3P7LQ76"/>
<keyword evidence="2" id="KW-1185">Reference proteome</keyword>
<dbReference type="EMBL" id="UYRU01062288">
    <property type="protein sequence ID" value="VDN15370.1"/>
    <property type="molecule type" value="Genomic_DNA"/>
</dbReference>
<sequence>MSSYWKNISFFVHVLNVKSSYLQTQTSIQELPIPTGIADIVLSQIEEWTKSMKLPVQYWEDFVQLIQKKANPLCTKANLRETVQILQYAGDVSTLINCSLILIDLFVSYLSIQVLVLNANDGNDIVVLTPSWLLTDVIGNLFSQETLLHTRITGSFTTDDLQFIVAENDIDLLIKVLETLDCCVACLVQPEVMPAHERRRSIYSFYEDALSNATSVYSHTGQELQLEIPRLNLIQSSEDDWGKYLRGSNIRRAGIQLRSSNDQLIHLFPRIQCRLRRAIQEMELNQEEAILTDYFPTVAWNWQLDGEENAINVPELHQWMHGSKLSLCGGLDMKKNCGKFFHNVLHYTFASKVSYIQA</sequence>
<reference evidence="1 2" key="1">
    <citation type="submission" date="2018-11" db="EMBL/GenBank/DDBJ databases">
        <authorList>
            <consortium name="Pathogen Informatics"/>
        </authorList>
    </citation>
    <scope>NUCLEOTIDE SEQUENCE [LARGE SCALE GENOMIC DNA]</scope>
</reference>
<protein>
    <submittedName>
        <fullName evidence="1">Uncharacterized protein</fullName>
    </submittedName>
</protein>
<accession>A0A3P7LQ76</accession>
<dbReference type="OrthoDB" id="504170at2759"/>
<proteinExistence type="predicted"/>
<evidence type="ECO:0000313" key="1">
    <source>
        <dbReference type="EMBL" id="VDN15370.1"/>
    </source>
</evidence>
<organism evidence="1 2">
    <name type="scientific">Dibothriocephalus latus</name>
    <name type="common">Fish tapeworm</name>
    <name type="synonym">Diphyllobothrium latum</name>
    <dbReference type="NCBI Taxonomy" id="60516"/>
    <lineage>
        <taxon>Eukaryota</taxon>
        <taxon>Metazoa</taxon>
        <taxon>Spiralia</taxon>
        <taxon>Lophotrochozoa</taxon>
        <taxon>Platyhelminthes</taxon>
        <taxon>Cestoda</taxon>
        <taxon>Eucestoda</taxon>
        <taxon>Diphyllobothriidea</taxon>
        <taxon>Diphyllobothriidae</taxon>
        <taxon>Dibothriocephalus</taxon>
    </lineage>
</organism>
<evidence type="ECO:0000313" key="2">
    <source>
        <dbReference type="Proteomes" id="UP000281553"/>
    </source>
</evidence>